<dbReference type="GO" id="GO:0009451">
    <property type="term" value="P:RNA modification"/>
    <property type="evidence" value="ECO:0007669"/>
    <property type="project" value="InterPro"/>
</dbReference>
<evidence type="ECO:0000313" key="4">
    <source>
        <dbReference type="Proteomes" id="UP000017836"/>
    </source>
</evidence>
<dbReference type="Gene3D" id="1.25.40.10">
    <property type="entry name" value="Tetratricopeptide repeat domain"/>
    <property type="match status" value="3"/>
</dbReference>
<dbReference type="InterPro" id="IPR002885">
    <property type="entry name" value="PPR_rpt"/>
</dbReference>
<evidence type="ECO:0000256" key="1">
    <source>
        <dbReference type="ARBA" id="ARBA00022737"/>
    </source>
</evidence>
<dbReference type="PANTHER" id="PTHR24015">
    <property type="entry name" value="OS07G0578800 PROTEIN-RELATED"/>
    <property type="match status" value="1"/>
</dbReference>
<keyword evidence="4" id="KW-1185">Reference proteome</keyword>
<name>W1PHJ7_AMBTC</name>
<feature type="repeat" description="PPR" evidence="2">
    <location>
        <begin position="168"/>
        <end position="202"/>
    </location>
</feature>
<dbReference type="HOGENOM" id="CLU_002706_0_3_1"/>
<evidence type="ECO:0000313" key="3">
    <source>
        <dbReference type="EMBL" id="ERN07101.1"/>
    </source>
</evidence>
<feature type="repeat" description="PPR" evidence="2">
    <location>
        <begin position="266"/>
        <end position="296"/>
    </location>
</feature>
<dbReference type="PANTHER" id="PTHR24015:SF548">
    <property type="entry name" value="OS08G0340900 PROTEIN"/>
    <property type="match status" value="1"/>
</dbReference>
<dbReference type="Gramene" id="ERN07101">
    <property type="protein sequence ID" value="ERN07101"/>
    <property type="gene ID" value="AMTR_s00019p00093260"/>
</dbReference>
<feature type="repeat" description="PPR" evidence="2">
    <location>
        <begin position="76"/>
        <end position="111"/>
    </location>
</feature>
<dbReference type="FunFam" id="1.25.40.10:FF:000344">
    <property type="entry name" value="Pentatricopeptide repeat-containing protein"/>
    <property type="match status" value="1"/>
</dbReference>
<dbReference type="Pfam" id="PF13041">
    <property type="entry name" value="PPR_2"/>
    <property type="match status" value="2"/>
</dbReference>
<evidence type="ECO:0000256" key="2">
    <source>
        <dbReference type="PROSITE-ProRule" id="PRU00708"/>
    </source>
</evidence>
<dbReference type="Pfam" id="PF01535">
    <property type="entry name" value="PPR"/>
    <property type="match status" value="3"/>
</dbReference>
<reference evidence="4" key="1">
    <citation type="journal article" date="2013" name="Science">
        <title>The Amborella genome and the evolution of flowering plants.</title>
        <authorList>
            <consortium name="Amborella Genome Project"/>
        </authorList>
    </citation>
    <scope>NUCLEOTIDE SEQUENCE [LARGE SCALE GENOMIC DNA]</scope>
</reference>
<evidence type="ECO:0008006" key="5">
    <source>
        <dbReference type="Google" id="ProtNLM"/>
    </source>
</evidence>
<dbReference type="OMA" id="CLERNDM"/>
<dbReference type="NCBIfam" id="TIGR00756">
    <property type="entry name" value="PPR"/>
    <property type="match status" value="3"/>
</dbReference>
<accession>W1PHJ7</accession>
<dbReference type="EMBL" id="KI393807">
    <property type="protein sequence ID" value="ERN07101.1"/>
    <property type="molecule type" value="Genomic_DNA"/>
</dbReference>
<dbReference type="PROSITE" id="PS51375">
    <property type="entry name" value="PPR"/>
    <property type="match status" value="4"/>
</dbReference>
<dbReference type="Proteomes" id="UP000017836">
    <property type="component" value="Unassembled WGS sequence"/>
</dbReference>
<organism evidence="3 4">
    <name type="scientific">Amborella trichopoda</name>
    <dbReference type="NCBI Taxonomy" id="13333"/>
    <lineage>
        <taxon>Eukaryota</taxon>
        <taxon>Viridiplantae</taxon>
        <taxon>Streptophyta</taxon>
        <taxon>Embryophyta</taxon>
        <taxon>Tracheophyta</taxon>
        <taxon>Spermatophyta</taxon>
        <taxon>Magnoliopsida</taxon>
        <taxon>Amborellales</taxon>
        <taxon>Amborellaceae</taxon>
        <taxon>Amborella</taxon>
    </lineage>
</organism>
<protein>
    <recommendedName>
        <fullName evidence="5">Pentatricopeptide repeat-containing protein</fullName>
    </recommendedName>
</protein>
<feature type="repeat" description="PPR" evidence="2">
    <location>
        <begin position="297"/>
        <end position="331"/>
    </location>
</feature>
<dbReference type="GO" id="GO:0003723">
    <property type="term" value="F:RNA binding"/>
    <property type="evidence" value="ECO:0007669"/>
    <property type="project" value="InterPro"/>
</dbReference>
<sequence>MAGSLMHENIIKKLILKLQRCNSIKQLKQIQASITTTIGLQSSLFSITKLIEFCALSHHGCLDYALILFDRIKWPTTFLFNTVIRGFAIRAVHPCHAISLYRRMLYSGCKPDTFTFPFLLKACSSFQSEKKMGDAHFMNSVLSVEMLNNHLVSAKMVHTHVVKMGFHDLSTMNSLIHGYSCCDSMERARQVFDEMGQRDVVSWNSVLAGYARNHLQRQALDLFLIMPLEPNETTALIVLSVCSVLGEVSIGRKIETRFRQNQPELSISLMNSLIDLYVKCGDLGHARRLFDEMPARNLVSWNILIDGYINSGKIEMARHLFERMPDRDIISWTSIISGYIRMGNSDEVYTHLGR</sequence>
<proteinExistence type="predicted"/>
<dbReference type="eggNOG" id="KOG4197">
    <property type="taxonomic scope" value="Eukaryota"/>
</dbReference>
<dbReference type="AlphaFoldDB" id="W1PHJ7"/>
<dbReference type="InterPro" id="IPR046960">
    <property type="entry name" value="PPR_At4g14850-like_plant"/>
</dbReference>
<dbReference type="InterPro" id="IPR011990">
    <property type="entry name" value="TPR-like_helical_dom_sf"/>
</dbReference>
<gene>
    <name evidence="3" type="ORF">AMTR_s00019p00093260</name>
</gene>
<keyword evidence="1" id="KW-0677">Repeat</keyword>